<feature type="transmembrane region" description="Helical" evidence="1">
    <location>
        <begin position="312"/>
        <end position="336"/>
    </location>
</feature>
<feature type="transmembrane region" description="Helical" evidence="1">
    <location>
        <begin position="234"/>
        <end position="253"/>
    </location>
</feature>
<evidence type="ECO:0000313" key="4">
    <source>
        <dbReference type="Proteomes" id="UP000490800"/>
    </source>
</evidence>
<dbReference type="InterPro" id="IPR025833">
    <property type="entry name" value="GDYXXLXY"/>
</dbReference>
<feature type="transmembrane region" description="Helical" evidence="1">
    <location>
        <begin position="39"/>
        <end position="56"/>
    </location>
</feature>
<dbReference type="OrthoDB" id="4868247at2"/>
<feature type="transmembrane region" description="Helical" evidence="1">
    <location>
        <begin position="413"/>
        <end position="432"/>
    </location>
</feature>
<dbReference type="Proteomes" id="UP000490800">
    <property type="component" value="Unassembled WGS sequence"/>
</dbReference>
<comment type="caution">
    <text evidence="3">The sequence shown here is derived from an EMBL/GenBank/DDBJ whole genome shotgun (WGS) entry which is preliminary data.</text>
</comment>
<dbReference type="Pfam" id="PF14345">
    <property type="entry name" value="GDYXXLXY"/>
    <property type="match status" value="1"/>
</dbReference>
<feature type="transmembrane region" description="Helical" evidence="1">
    <location>
        <begin position="68"/>
        <end position="92"/>
    </location>
</feature>
<feature type="transmembrane region" description="Helical" evidence="1">
    <location>
        <begin position="98"/>
        <end position="115"/>
    </location>
</feature>
<evidence type="ECO:0000313" key="3">
    <source>
        <dbReference type="EMBL" id="MVP00613.1"/>
    </source>
</evidence>
<feature type="transmembrane region" description="Helical" evidence="1">
    <location>
        <begin position="390"/>
        <end position="406"/>
    </location>
</feature>
<dbReference type="Pfam" id="PF09925">
    <property type="entry name" value="DUF2157"/>
    <property type="match status" value="1"/>
</dbReference>
<dbReference type="EMBL" id="RHLK01000007">
    <property type="protein sequence ID" value="MVP00613.1"/>
    <property type="molecule type" value="Genomic_DNA"/>
</dbReference>
<feature type="transmembrane region" description="Helical" evidence="1">
    <location>
        <begin position="520"/>
        <end position="537"/>
    </location>
</feature>
<feature type="transmembrane region" description="Helical" evidence="1">
    <location>
        <begin position="203"/>
        <end position="222"/>
    </location>
</feature>
<feature type="transmembrane region" description="Helical" evidence="1">
    <location>
        <begin position="492"/>
        <end position="513"/>
    </location>
</feature>
<evidence type="ECO:0000259" key="2">
    <source>
        <dbReference type="Pfam" id="PF09925"/>
    </source>
</evidence>
<accession>A0A7X3FJ07</accession>
<feature type="transmembrane region" description="Helical" evidence="1">
    <location>
        <begin position="438"/>
        <end position="456"/>
    </location>
</feature>
<name>A0A7X3FJ07_9BACL</name>
<sequence length="742" mass="83767">MLQLNVIRTGFLLGISLVLSAIIYFFAANWGGLDRIEKVLLSAGLVLLFYGLCFIWSRFRGMLGHHTFLSNLFLAGGCIAFGISVALLGQIYNSHADSYGLFLIWSVPALLFAWITRYSPFYLLSYVLIHLTLWFYFYPSAIFYEHRDEKLMLIGVLFAVINLVVFVWTERERLQSAPLKFISFIIFHLSLLFLTDSTKFENAGLWMNIPCIAAISAGFYYFTKIRLNKMYLTLNALAASAFAVFKFFELAAAYSSTAFFVYGLVFVALLLTANAWFFRYLNKLDRQESESAAEHTHQDAPPEQSSALVGKIVSSIVTVIGVIIGSVSLLGVVLLATDARDPENTIFMLSLFFIIPMVLIPRMNAAVRYTLLTIGYIAGLLSLVLIDKPVLSSLFLILSIAGWLRMEGRIQRLFTYALTHINLAVLIYQLLSPKYEEFAAIVLILFVLNAVMHLYSYSLKKDTLWQPVRESSLFFALLFLFWLTFLDDIFPYSRALFTVLNFLLVTFLVFLYIRQNKTAYAYMSLFFWFSFLVYKYYDLLWNLLHKSVTLALLGLLTFAVTYIAARRTGANDTSTSVSFVRASPLLITVTIVLQLGFIGYQAAAYESLLKNGTSIKLEIEPLDPRSLLQGDYVNLRYTISSPAQSTTGRLDQESSQSKVKVVLVPDKDGIYTFGHFLAEGDTLAGGEVVINGEMSGGRFIYYGIETYFVPEGTGLEVERNARYAYVRVNADGDARIEKLARD</sequence>
<proteinExistence type="predicted"/>
<keyword evidence="1" id="KW-0472">Membrane</keyword>
<organism evidence="3 4">
    <name type="scientific">Paenibacillus lutrae</name>
    <dbReference type="NCBI Taxonomy" id="2078573"/>
    <lineage>
        <taxon>Bacteria</taxon>
        <taxon>Bacillati</taxon>
        <taxon>Bacillota</taxon>
        <taxon>Bacilli</taxon>
        <taxon>Bacillales</taxon>
        <taxon>Paenibacillaceae</taxon>
        <taxon>Paenibacillus</taxon>
    </lineage>
</organism>
<feature type="transmembrane region" description="Helical" evidence="1">
    <location>
        <begin position="122"/>
        <end position="139"/>
    </location>
</feature>
<feature type="transmembrane region" description="Helical" evidence="1">
    <location>
        <begin position="181"/>
        <end position="197"/>
    </location>
</feature>
<dbReference type="AlphaFoldDB" id="A0A7X3FJ07"/>
<dbReference type="InterPro" id="IPR018677">
    <property type="entry name" value="DUF2157"/>
</dbReference>
<feature type="transmembrane region" description="Helical" evidence="1">
    <location>
        <begin position="366"/>
        <end position="384"/>
    </location>
</feature>
<feature type="domain" description="DUF2157" evidence="2">
    <location>
        <begin position="12"/>
        <end position="119"/>
    </location>
</feature>
<protein>
    <submittedName>
        <fullName evidence="3">DUF2157 domain-containing protein</fullName>
    </submittedName>
</protein>
<feature type="transmembrane region" description="Helical" evidence="1">
    <location>
        <begin position="543"/>
        <end position="565"/>
    </location>
</feature>
<reference evidence="3 4" key="1">
    <citation type="journal article" date="2019" name="Microorganisms">
        <title>Paenibacillus lutrae sp. nov., A Chitinolytic Species Isolated from A River Otter in Castril Natural Park, Granada, Spain.</title>
        <authorList>
            <person name="Rodriguez M."/>
            <person name="Reina J.C."/>
            <person name="Bejar V."/>
            <person name="Llamas I."/>
        </authorList>
    </citation>
    <scope>NUCLEOTIDE SEQUENCE [LARGE SCALE GENOMIC DNA]</scope>
    <source>
        <strain evidence="3 4">N10</strain>
    </source>
</reference>
<gene>
    <name evidence="3" type="ORF">EDM21_13965</name>
</gene>
<feature type="transmembrane region" description="Helical" evidence="1">
    <location>
        <begin position="342"/>
        <end position="359"/>
    </location>
</feature>
<feature type="transmembrane region" description="Helical" evidence="1">
    <location>
        <begin position="259"/>
        <end position="278"/>
    </location>
</feature>
<feature type="transmembrane region" description="Helical" evidence="1">
    <location>
        <begin position="585"/>
        <end position="603"/>
    </location>
</feature>
<feature type="transmembrane region" description="Helical" evidence="1">
    <location>
        <begin position="7"/>
        <end position="27"/>
    </location>
</feature>
<evidence type="ECO:0000256" key="1">
    <source>
        <dbReference type="SAM" id="Phobius"/>
    </source>
</evidence>
<dbReference type="RefSeq" id="WP_157336321.1">
    <property type="nucleotide sequence ID" value="NZ_RHLK01000007.1"/>
</dbReference>
<keyword evidence="1" id="KW-1133">Transmembrane helix</keyword>
<feature type="transmembrane region" description="Helical" evidence="1">
    <location>
        <begin position="151"/>
        <end position="169"/>
    </location>
</feature>
<feature type="transmembrane region" description="Helical" evidence="1">
    <location>
        <begin position="468"/>
        <end position="486"/>
    </location>
</feature>
<keyword evidence="1" id="KW-0812">Transmembrane</keyword>
<keyword evidence="4" id="KW-1185">Reference proteome</keyword>